<dbReference type="Proteomes" id="UP001383192">
    <property type="component" value="Unassembled WGS sequence"/>
</dbReference>
<proteinExistence type="predicted"/>
<reference evidence="1 2" key="1">
    <citation type="submission" date="2024-01" db="EMBL/GenBank/DDBJ databases">
        <title>A draft genome for a cacao thread blight-causing isolate of Paramarasmius palmivorus.</title>
        <authorList>
            <person name="Baruah I.K."/>
            <person name="Bukari Y."/>
            <person name="Amoako-Attah I."/>
            <person name="Meinhardt L.W."/>
            <person name="Bailey B.A."/>
            <person name="Cohen S.P."/>
        </authorList>
    </citation>
    <scope>NUCLEOTIDE SEQUENCE [LARGE SCALE GENOMIC DNA]</scope>
    <source>
        <strain evidence="1 2">GH-12</strain>
    </source>
</reference>
<protein>
    <recommendedName>
        <fullName evidence="3">F-box domain-containing protein</fullName>
    </recommendedName>
</protein>
<dbReference type="InterPro" id="IPR036047">
    <property type="entry name" value="F-box-like_dom_sf"/>
</dbReference>
<dbReference type="Gene3D" id="1.20.1280.50">
    <property type="match status" value="1"/>
</dbReference>
<organism evidence="1 2">
    <name type="scientific">Paramarasmius palmivorus</name>
    <dbReference type="NCBI Taxonomy" id="297713"/>
    <lineage>
        <taxon>Eukaryota</taxon>
        <taxon>Fungi</taxon>
        <taxon>Dikarya</taxon>
        <taxon>Basidiomycota</taxon>
        <taxon>Agaricomycotina</taxon>
        <taxon>Agaricomycetes</taxon>
        <taxon>Agaricomycetidae</taxon>
        <taxon>Agaricales</taxon>
        <taxon>Marasmiineae</taxon>
        <taxon>Marasmiaceae</taxon>
        <taxon>Paramarasmius</taxon>
    </lineage>
</organism>
<dbReference type="AlphaFoldDB" id="A0AAW0B751"/>
<keyword evidence="2" id="KW-1185">Reference proteome</keyword>
<gene>
    <name evidence="1" type="ORF">VNI00_017077</name>
</gene>
<evidence type="ECO:0008006" key="3">
    <source>
        <dbReference type="Google" id="ProtNLM"/>
    </source>
</evidence>
<evidence type="ECO:0000313" key="2">
    <source>
        <dbReference type="Proteomes" id="UP001383192"/>
    </source>
</evidence>
<comment type="caution">
    <text evidence="1">The sequence shown here is derived from an EMBL/GenBank/DDBJ whole genome shotgun (WGS) entry which is preliminary data.</text>
</comment>
<name>A0AAW0B751_9AGAR</name>
<dbReference type="EMBL" id="JAYKXP010000154">
    <property type="protein sequence ID" value="KAK7022042.1"/>
    <property type="molecule type" value="Genomic_DNA"/>
</dbReference>
<evidence type="ECO:0000313" key="1">
    <source>
        <dbReference type="EMBL" id="KAK7022042.1"/>
    </source>
</evidence>
<sequence>MSRDIPSSPIRNTTELSRDHINTLPFELISYIFVLSRGVRESTVDLNPLNLGAFPLVLRNVCRKWRQVAEATPCLWRTIDIHVTASQVQAFMQHDQRVLQKSSTLLHRWLSLARQGQEHDLRSNAGMDITLSAHNTKSRTAPLYVAIITTLLPYSRFWRRLRLVIHSSYLRYLHTTPGHVPRLESLQLMIVRSASTPFRCVLDTFSDAPMLKRLSVRGFSRSMWDYVKLPWEQLDELHICEVENLDAVHAIGLAKSVTRVSVDARIDVLGEDLSDDYRLCHDSLKRLEYRGSSQWGFHRNYESMFRVLQLQR</sequence>
<dbReference type="SUPFAM" id="SSF81383">
    <property type="entry name" value="F-box domain"/>
    <property type="match status" value="1"/>
</dbReference>
<accession>A0AAW0B751</accession>